<evidence type="ECO:0000259" key="3">
    <source>
        <dbReference type="Pfam" id="PF05065"/>
    </source>
</evidence>
<accession>A0ABU3NVY0</accession>
<dbReference type="SUPFAM" id="SSF56563">
    <property type="entry name" value="Major capsid protein gp5"/>
    <property type="match status" value="1"/>
</dbReference>
<dbReference type="NCBIfam" id="TIGR01554">
    <property type="entry name" value="major_cap_HK97"/>
    <property type="match status" value="1"/>
</dbReference>
<evidence type="ECO:0000313" key="5">
    <source>
        <dbReference type="Proteomes" id="UP001254848"/>
    </source>
</evidence>
<reference evidence="4 5" key="1">
    <citation type="submission" date="2023-07" db="EMBL/GenBank/DDBJ databases">
        <title>The novel representative of Negativicutes class, Anaeroselena agilis gen. nov. sp. nov.</title>
        <authorList>
            <person name="Prokofeva M.I."/>
            <person name="Elcheninov A.G."/>
            <person name="Klyukina A."/>
            <person name="Kublanov I.V."/>
            <person name="Frolov E.N."/>
            <person name="Podosokorskaya O.A."/>
        </authorList>
    </citation>
    <scope>NUCLEOTIDE SEQUENCE [LARGE SCALE GENOMIC DNA]</scope>
    <source>
        <strain evidence="4 5">4137-cl</strain>
    </source>
</reference>
<keyword evidence="2" id="KW-0175">Coiled coil</keyword>
<evidence type="ECO:0000313" key="4">
    <source>
        <dbReference type="EMBL" id="MDT8900393.1"/>
    </source>
</evidence>
<proteinExistence type="predicted"/>
<protein>
    <submittedName>
        <fullName evidence="4">Phage major capsid protein</fullName>
    </submittedName>
</protein>
<feature type="domain" description="Phage capsid-like C-terminal" evidence="3">
    <location>
        <begin position="117"/>
        <end position="389"/>
    </location>
</feature>
<evidence type="ECO:0000256" key="1">
    <source>
        <dbReference type="ARBA" id="ARBA00004328"/>
    </source>
</evidence>
<evidence type="ECO:0000256" key="2">
    <source>
        <dbReference type="SAM" id="Coils"/>
    </source>
</evidence>
<dbReference type="Proteomes" id="UP001254848">
    <property type="component" value="Unassembled WGS sequence"/>
</dbReference>
<dbReference type="Pfam" id="PF05065">
    <property type="entry name" value="Phage_capsid"/>
    <property type="match status" value="1"/>
</dbReference>
<feature type="coiled-coil region" evidence="2">
    <location>
        <begin position="20"/>
        <end position="54"/>
    </location>
</feature>
<keyword evidence="5" id="KW-1185">Reference proteome</keyword>
<dbReference type="InterPro" id="IPR054612">
    <property type="entry name" value="Phage_capsid-like_C"/>
</dbReference>
<gene>
    <name evidence="4" type="ORF">Q4T40_03945</name>
</gene>
<comment type="caution">
    <text evidence="4">The sequence shown here is derived from an EMBL/GenBank/DDBJ whole genome shotgun (WGS) entry which is preliminary data.</text>
</comment>
<dbReference type="EMBL" id="JAUOZS010000001">
    <property type="protein sequence ID" value="MDT8900393.1"/>
    <property type="molecule type" value="Genomic_DNA"/>
</dbReference>
<dbReference type="InterPro" id="IPR024455">
    <property type="entry name" value="Phage_capsid"/>
</dbReference>
<organism evidence="4 5">
    <name type="scientific">Anaeroselena agilis</name>
    <dbReference type="NCBI Taxonomy" id="3063788"/>
    <lineage>
        <taxon>Bacteria</taxon>
        <taxon>Bacillati</taxon>
        <taxon>Bacillota</taxon>
        <taxon>Negativicutes</taxon>
        <taxon>Acetonemataceae</taxon>
        <taxon>Anaeroselena</taxon>
    </lineage>
</organism>
<name>A0ABU3NVY0_9FIRM</name>
<sequence>MDKRMKEILARKTEIRNLLQTGDECDLDAIQAELEALEQEERGIQKRLDIASKLNTGDVRGRIILPPGAKVAPEEEQQRSGFDTTSMEYRTAFMNYVLRGTPLPQEFRADATTMTTGAPIPENVLNTVVDKMLASGMILPIITQTNYRGGVAIPNSNVKPVATWVSEGQGSSKQAKTTGSIIFGYYKLRCAVAVSLEVDTMAVPAFEAILINNVSQAMVIALEQAIISGSGSGQPTGIISAGTPVNAGQVITGTPSRKSFIAAEGALDIAYEATAKWCMTKQTWNAMLGETDTAGQPIARVNEGIPGKTPRTLLGREVVLCNYLPAFSTSLTAGTVWAFLFDFSDYVLNTNYNINVQRYQEIWVGDDWVTRAVMIADGKVVDPNSLVTLVK</sequence>
<comment type="subcellular location">
    <subcellularLocation>
        <location evidence="1">Virion</location>
    </subcellularLocation>
</comment>
<dbReference type="RefSeq" id="WP_413778940.1">
    <property type="nucleotide sequence ID" value="NZ_JAUOZS010000001.1"/>
</dbReference>